<keyword evidence="2" id="KW-1185">Reference proteome</keyword>
<dbReference type="Proteomes" id="UP000283269">
    <property type="component" value="Unassembled WGS sequence"/>
</dbReference>
<organism evidence="1 2">
    <name type="scientific">Psilocybe cyanescens</name>
    <dbReference type="NCBI Taxonomy" id="93625"/>
    <lineage>
        <taxon>Eukaryota</taxon>
        <taxon>Fungi</taxon>
        <taxon>Dikarya</taxon>
        <taxon>Basidiomycota</taxon>
        <taxon>Agaricomycotina</taxon>
        <taxon>Agaricomycetes</taxon>
        <taxon>Agaricomycetidae</taxon>
        <taxon>Agaricales</taxon>
        <taxon>Agaricineae</taxon>
        <taxon>Strophariaceae</taxon>
        <taxon>Psilocybe</taxon>
    </lineage>
</organism>
<evidence type="ECO:0000313" key="2">
    <source>
        <dbReference type="Proteomes" id="UP000283269"/>
    </source>
</evidence>
<evidence type="ECO:0000313" key="1">
    <source>
        <dbReference type="EMBL" id="PPQ94436.1"/>
    </source>
</evidence>
<dbReference type="InParanoid" id="A0A409XUQ9"/>
<comment type="caution">
    <text evidence="1">The sequence shown here is derived from an EMBL/GenBank/DDBJ whole genome shotgun (WGS) entry which is preliminary data.</text>
</comment>
<reference evidence="1 2" key="1">
    <citation type="journal article" date="2018" name="Evol. Lett.">
        <title>Horizontal gene cluster transfer increased hallucinogenic mushroom diversity.</title>
        <authorList>
            <person name="Reynolds H.T."/>
            <person name="Vijayakumar V."/>
            <person name="Gluck-Thaler E."/>
            <person name="Korotkin H.B."/>
            <person name="Matheny P.B."/>
            <person name="Slot J.C."/>
        </authorList>
    </citation>
    <scope>NUCLEOTIDE SEQUENCE [LARGE SCALE GENOMIC DNA]</scope>
    <source>
        <strain evidence="1 2">2631</strain>
    </source>
</reference>
<sequence length="125" mass="14224">MPQPSPFKMFWEILNPPSLVTADLTAKLFARMKSGKLILGFRSKEQGEKRRGRGCSQCVTPVKEDTGYTAIESRTTDLSSFTSVISFDLKKRAEDMTFWYPRPLCCQSLLNSRMIAGNRCKNDVY</sequence>
<name>A0A409XUQ9_PSICY</name>
<dbReference type="EMBL" id="NHYD01000343">
    <property type="protein sequence ID" value="PPQ94436.1"/>
    <property type="molecule type" value="Genomic_DNA"/>
</dbReference>
<dbReference type="AlphaFoldDB" id="A0A409XUQ9"/>
<proteinExistence type="predicted"/>
<accession>A0A409XUQ9</accession>
<gene>
    <name evidence="1" type="ORF">CVT25_002527</name>
</gene>
<protein>
    <submittedName>
        <fullName evidence="1">Uncharacterized protein</fullName>
    </submittedName>
</protein>